<feature type="signal peptide" evidence="1">
    <location>
        <begin position="1"/>
        <end position="20"/>
    </location>
</feature>
<keyword evidence="1" id="KW-0732">Signal</keyword>
<dbReference type="Proteomes" id="UP000241964">
    <property type="component" value="Unassembled WGS sequence"/>
</dbReference>
<reference evidence="2 3" key="1">
    <citation type="submission" date="2018-03" db="EMBL/GenBank/DDBJ databases">
        <title>Genomic Encyclopedia of Archaeal and Bacterial Type Strains, Phase II (KMG-II): from individual species to whole genera.</title>
        <authorList>
            <person name="Goeker M."/>
        </authorList>
    </citation>
    <scope>NUCLEOTIDE SEQUENCE [LARGE SCALE GENOMIC DNA]</scope>
    <source>
        <strain evidence="2 3">DSM 29057</strain>
    </source>
</reference>
<dbReference type="AlphaFoldDB" id="A0A2P8FQ69"/>
<evidence type="ECO:0000313" key="3">
    <source>
        <dbReference type="Proteomes" id="UP000241964"/>
    </source>
</evidence>
<dbReference type="RefSeq" id="WP_106598419.1">
    <property type="nucleotide sequence ID" value="NZ_PYAS01000015.1"/>
</dbReference>
<name>A0A2P8FQ69_9BACT</name>
<evidence type="ECO:0000313" key="2">
    <source>
        <dbReference type="EMBL" id="PSL23847.1"/>
    </source>
</evidence>
<dbReference type="EMBL" id="PYAS01000015">
    <property type="protein sequence ID" value="PSL23847.1"/>
    <property type="molecule type" value="Genomic_DNA"/>
</dbReference>
<evidence type="ECO:0000256" key="1">
    <source>
        <dbReference type="SAM" id="SignalP"/>
    </source>
</evidence>
<keyword evidence="3" id="KW-1185">Reference proteome</keyword>
<sequence length="243" mass="27187">MKRILYLLSVALACWQCAQKASTSTAGFRANPLADSVHVYTLQPDESVPEKSEFVRDIVMGASLFSNNCGYKNLMNYARFQAKQSGANVIHFTEIKRPALGNGCYHISARLYKNDDAAQLGKLAGAQELANQSRLPKDADYAIVYFYRPKDFEGAAIGYNIKMDDQGTIGRASNGHQFQYKITSFGKHRFFGKTKKQDSVTLDIQKGQEYFVRCGVTKGNSISLPDMYVIENYVGIRELAEMQ</sequence>
<accession>A0A2P8FQ69</accession>
<dbReference type="OrthoDB" id="1319634at2"/>
<feature type="chain" id="PRO_5015184988" evidence="1">
    <location>
        <begin position="21"/>
        <end position="243"/>
    </location>
</feature>
<organism evidence="2 3">
    <name type="scientific">Dyadobacter jiangsuensis</name>
    <dbReference type="NCBI Taxonomy" id="1591085"/>
    <lineage>
        <taxon>Bacteria</taxon>
        <taxon>Pseudomonadati</taxon>
        <taxon>Bacteroidota</taxon>
        <taxon>Cytophagia</taxon>
        <taxon>Cytophagales</taxon>
        <taxon>Spirosomataceae</taxon>
        <taxon>Dyadobacter</taxon>
    </lineage>
</organism>
<protein>
    <submittedName>
        <fullName evidence="2">Uncharacterized protein</fullName>
    </submittedName>
</protein>
<comment type="caution">
    <text evidence="2">The sequence shown here is derived from an EMBL/GenBank/DDBJ whole genome shotgun (WGS) entry which is preliminary data.</text>
</comment>
<gene>
    <name evidence="2" type="ORF">CLV60_11542</name>
</gene>
<proteinExistence type="predicted"/>